<protein>
    <submittedName>
        <fullName evidence="2">Uncharacterized protein</fullName>
    </submittedName>
</protein>
<dbReference type="EMBL" id="ANJA01002350">
    <property type="protein sequence ID" value="ETO70362.1"/>
    <property type="molecule type" value="Genomic_DNA"/>
</dbReference>
<sequence>MSADDDVSESSCSDDLKSDGSSVHPVNNQDKERTVIDENKDDTAHKVLLSDCKWMNFFSFVRPFRVFTPRT</sequence>
<proteinExistence type="predicted"/>
<dbReference type="AlphaFoldDB" id="A0A080ZUQ1"/>
<accession>A0A080ZUQ1</accession>
<dbReference type="Proteomes" id="UP000028582">
    <property type="component" value="Unassembled WGS sequence"/>
</dbReference>
<gene>
    <name evidence="2" type="ORF">F444_13154</name>
</gene>
<evidence type="ECO:0000313" key="2">
    <source>
        <dbReference type="EMBL" id="ETO70362.1"/>
    </source>
</evidence>
<comment type="caution">
    <text evidence="2">The sequence shown here is derived from an EMBL/GenBank/DDBJ whole genome shotgun (WGS) entry which is preliminary data.</text>
</comment>
<evidence type="ECO:0000256" key="1">
    <source>
        <dbReference type="SAM" id="MobiDB-lite"/>
    </source>
</evidence>
<name>A0A080ZUQ1_PHYNI</name>
<feature type="compositionally biased region" description="Polar residues" evidence="1">
    <location>
        <begin position="19"/>
        <end position="28"/>
    </location>
</feature>
<feature type="compositionally biased region" description="Basic and acidic residues" evidence="1">
    <location>
        <begin position="29"/>
        <end position="40"/>
    </location>
</feature>
<reference evidence="2 3" key="1">
    <citation type="submission" date="2013-11" db="EMBL/GenBank/DDBJ databases">
        <title>The Genome Sequence of Phytophthora parasitica P1976.</title>
        <authorList>
            <consortium name="The Broad Institute Genomics Platform"/>
            <person name="Russ C."/>
            <person name="Tyler B."/>
            <person name="Panabieres F."/>
            <person name="Shan W."/>
            <person name="Tripathy S."/>
            <person name="Grunwald N."/>
            <person name="Machado M."/>
            <person name="Johnson C.S."/>
            <person name="Walker B."/>
            <person name="Young S."/>
            <person name="Zeng Q."/>
            <person name="Gargeya S."/>
            <person name="Fitzgerald M."/>
            <person name="Haas B."/>
            <person name="Abouelleil A."/>
            <person name="Allen A.W."/>
            <person name="Alvarado L."/>
            <person name="Arachchi H.M."/>
            <person name="Berlin A.M."/>
            <person name="Chapman S.B."/>
            <person name="Gainer-Dewar J."/>
            <person name="Goldberg J."/>
            <person name="Griggs A."/>
            <person name="Gujja S."/>
            <person name="Hansen M."/>
            <person name="Howarth C."/>
            <person name="Imamovic A."/>
            <person name="Ireland A."/>
            <person name="Larimer J."/>
            <person name="McCowan C."/>
            <person name="Murphy C."/>
            <person name="Pearson M."/>
            <person name="Poon T.W."/>
            <person name="Priest M."/>
            <person name="Roberts A."/>
            <person name="Saif S."/>
            <person name="Shea T."/>
            <person name="Sisk P."/>
            <person name="Sykes S."/>
            <person name="Wortman J."/>
            <person name="Nusbaum C."/>
            <person name="Birren B."/>
        </authorList>
    </citation>
    <scope>NUCLEOTIDE SEQUENCE [LARGE SCALE GENOMIC DNA]</scope>
    <source>
        <strain evidence="2 3">P1976</strain>
    </source>
</reference>
<feature type="region of interest" description="Disordered" evidence="1">
    <location>
        <begin position="1"/>
        <end position="40"/>
    </location>
</feature>
<evidence type="ECO:0000313" key="3">
    <source>
        <dbReference type="Proteomes" id="UP000028582"/>
    </source>
</evidence>
<organism evidence="2 3">
    <name type="scientific">Phytophthora nicotianae P1976</name>
    <dbReference type="NCBI Taxonomy" id="1317066"/>
    <lineage>
        <taxon>Eukaryota</taxon>
        <taxon>Sar</taxon>
        <taxon>Stramenopiles</taxon>
        <taxon>Oomycota</taxon>
        <taxon>Peronosporomycetes</taxon>
        <taxon>Peronosporales</taxon>
        <taxon>Peronosporaceae</taxon>
        <taxon>Phytophthora</taxon>
    </lineage>
</organism>